<evidence type="ECO:0000256" key="1">
    <source>
        <dbReference type="SAM" id="MobiDB-lite"/>
    </source>
</evidence>
<gene>
    <name evidence="2" type="ORF">NTJ_13583</name>
</gene>
<evidence type="ECO:0000313" key="3">
    <source>
        <dbReference type="Proteomes" id="UP001307889"/>
    </source>
</evidence>
<evidence type="ECO:0000313" key="2">
    <source>
        <dbReference type="EMBL" id="BET00767.1"/>
    </source>
</evidence>
<sequence length="89" mass="9736">MDGPRFPPNTIFAPSSSSLPGSEYNQREKSFHGAANIRKNLSLFAPTSDVASRISKASGFTRSHSFQAAAPFFFERLAAIISSHDVLYK</sequence>
<feature type="compositionally biased region" description="Polar residues" evidence="1">
    <location>
        <begin position="12"/>
        <end position="24"/>
    </location>
</feature>
<keyword evidence="3" id="KW-1185">Reference proteome</keyword>
<dbReference type="EMBL" id="AP028920">
    <property type="protein sequence ID" value="BET00767.1"/>
    <property type="molecule type" value="Genomic_DNA"/>
</dbReference>
<feature type="region of interest" description="Disordered" evidence="1">
    <location>
        <begin position="1"/>
        <end position="25"/>
    </location>
</feature>
<organism evidence="2 3">
    <name type="scientific">Nesidiocoris tenuis</name>
    <dbReference type="NCBI Taxonomy" id="355587"/>
    <lineage>
        <taxon>Eukaryota</taxon>
        <taxon>Metazoa</taxon>
        <taxon>Ecdysozoa</taxon>
        <taxon>Arthropoda</taxon>
        <taxon>Hexapoda</taxon>
        <taxon>Insecta</taxon>
        <taxon>Pterygota</taxon>
        <taxon>Neoptera</taxon>
        <taxon>Paraneoptera</taxon>
        <taxon>Hemiptera</taxon>
        <taxon>Heteroptera</taxon>
        <taxon>Panheteroptera</taxon>
        <taxon>Cimicomorpha</taxon>
        <taxon>Miridae</taxon>
        <taxon>Dicyphina</taxon>
        <taxon>Nesidiocoris</taxon>
    </lineage>
</organism>
<protein>
    <submittedName>
        <fullName evidence="2">Uncharacterized protein</fullName>
    </submittedName>
</protein>
<accession>A0ABN7B8Q7</accession>
<dbReference type="Proteomes" id="UP001307889">
    <property type="component" value="Chromosome 12"/>
</dbReference>
<name>A0ABN7B8Q7_9HEMI</name>
<reference evidence="2 3" key="1">
    <citation type="submission" date="2023-09" db="EMBL/GenBank/DDBJ databases">
        <title>Nesidiocoris tenuis whole genome shotgun sequence.</title>
        <authorList>
            <person name="Shibata T."/>
            <person name="Shimoda M."/>
            <person name="Kobayashi T."/>
            <person name="Uehara T."/>
        </authorList>
    </citation>
    <scope>NUCLEOTIDE SEQUENCE [LARGE SCALE GENOMIC DNA]</scope>
    <source>
        <strain evidence="2 3">Japan</strain>
    </source>
</reference>
<proteinExistence type="predicted"/>